<reference evidence="21 22" key="1">
    <citation type="submission" date="2016-10" db="EMBL/GenBank/DDBJ databases">
        <authorList>
            <person name="de Groot N.N."/>
        </authorList>
    </citation>
    <scope>NUCLEOTIDE SEQUENCE [LARGE SCALE GENOMIC DNA]</scope>
    <source>
        <strain evidence="21 22">DSM 44945</strain>
    </source>
</reference>
<keyword evidence="17 18" id="KW-0132">Cell division</keyword>
<keyword evidence="17 18" id="KW-0131">Cell cycle</keyword>
<evidence type="ECO:0000313" key="22">
    <source>
        <dbReference type="Proteomes" id="UP000198661"/>
    </source>
</evidence>
<evidence type="ECO:0000256" key="4">
    <source>
        <dbReference type="ARBA" id="ARBA00010416"/>
    </source>
</evidence>
<dbReference type="GO" id="GO:0071555">
    <property type="term" value="P:cell wall organization"/>
    <property type="evidence" value="ECO:0007669"/>
    <property type="project" value="UniProtKB-KW"/>
</dbReference>
<keyword evidence="13 17" id="KW-0961">Cell wall biogenesis/degradation</keyword>
<evidence type="ECO:0000256" key="7">
    <source>
        <dbReference type="ARBA" id="ARBA00022490"/>
    </source>
</evidence>
<proteinExistence type="inferred from homology"/>
<dbReference type="Pfam" id="PF02875">
    <property type="entry name" value="Mur_ligase_C"/>
    <property type="match status" value="1"/>
</dbReference>
<dbReference type="GO" id="GO:0005737">
    <property type="term" value="C:cytoplasm"/>
    <property type="evidence" value="ECO:0007669"/>
    <property type="project" value="UniProtKB-SubCell"/>
</dbReference>
<dbReference type="Gene3D" id="3.40.1190.10">
    <property type="entry name" value="Mur-like, catalytic domain"/>
    <property type="match status" value="1"/>
</dbReference>
<comment type="similarity">
    <text evidence="4 17">Belongs to the MurCDEF family.</text>
</comment>
<dbReference type="Pfam" id="PF08245">
    <property type="entry name" value="Mur_ligase_M"/>
    <property type="match status" value="1"/>
</dbReference>
<dbReference type="InterPro" id="IPR036565">
    <property type="entry name" value="Mur-like_cat_sf"/>
</dbReference>
<dbReference type="AlphaFoldDB" id="A0A1I2S2J8"/>
<comment type="catalytic activity">
    <reaction evidence="16 17 18">
        <text>UDP-N-acetyl-alpha-D-muramoyl-L-alanine + D-glutamate + ATP = UDP-N-acetyl-alpha-D-muramoyl-L-alanyl-D-glutamate + ADP + phosphate + H(+)</text>
        <dbReference type="Rhea" id="RHEA:16429"/>
        <dbReference type="ChEBI" id="CHEBI:15378"/>
        <dbReference type="ChEBI" id="CHEBI:29986"/>
        <dbReference type="ChEBI" id="CHEBI:30616"/>
        <dbReference type="ChEBI" id="CHEBI:43474"/>
        <dbReference type="ChEBI" id="CHEBI:83898"/>
        <dbReference type="ChEBI" id="CHEBI:83900"/>
        <dbReference type="ChEBI" id="CHEBI:456216"/>
        <dbReference type="EC" id="6.3.2.9"/>
    </reaction>
</comment>
<dbReference type="PANTHER" id="PTHR43692:SF1">
    <property type="entry name" value="UDP-N-ACETYLMURAMOYLALANINE--D-GLUTAMATE LIGASE"/>
    <property type="match status" value="1"/>
</dbReference>
<dbReference type="GO" id="GO:0008360">
    <property type="term" value="P:regulation of cell shape"/>
    <property type="evidence" value="ECO:0007669"/>
    <property type="project" value="UniProtKB-KW"/>
</dbReference>
<evidence type="ECO:0000256" key="18">
    <source>
        <dbReference type="RuleBase" id="RU003664"/>
    </source>
</evidence>
<keyword evidence="10 17" id="KW-0067">ATP-binding</keyword>
<dbReference type="InterPro" id="IPR004101">
    <property type="entry name" value="Mur_ligase_C"/>
</dbReference>
<dbReference type="HAMAP" id="MF_00639">
    <property type="entry name" value="MurD"/>
    <property type="match status" value="1"/>
</dbReference>
<dbReference type="PANTHER" id="PTHR43692">
    <property type="entry name" value="UDP-N-ACETYLMURAMOYLALANINE--D-GLUTAMATE LIGASE"/>
    <property type="match status" value="1"/>
</dbReference>
<evidence type="ECO:0000256" key="8">
    <source>
        <dbReference type="ARBA" id="ARBA00022598"/>
    </source>
</evidence>
<evidence type="ECO:0000313" key="21">
    <source>
        <dbReference type="EMBL" id="SFG45979.1"/>
    </source>
</evidence>
<keyword evidence="11 17" id="KW-0133">Cell shape</keyword>
<evidence type="ECO:0000256" key="2">
    <source>
        <dbReference type="ARBA" id="ARBA00004496"/>
    </source>
</evidence>
<keyword evidence="12 17" id="KW-0573">Peptidoglycan synthesis</keyword>
<gene>
    <name evidence="17" type="primary">murD</name>
    <name evidence="21" type="ORF">SAMN04488025_13610</name>
</gene>
<dbReference type="GO" id="GO:0051301">
    <property type="term" value="P:cell division"/>
    <property type="evidence" value="ECO:0007669"/>
    <property type="project" value="UniProtKB-KW"/>
</dbReference>
<dbReference type="Pfam" id="PF21799">
    <property type="entry name" value="MurD-like_N"/>
    <property type="match status" value="1"/>
</dbReference>
<evidence type="ECO:0000256" key="14">
    <source>
        <dbReference type="ARBA" id="ARBA00030398"/>
    </source>
</evidence>
<feature type="domain" description="Mur ligase C-terminal" evidence="19">
    <location>
        <begin position="319"/>
        <end position="433"/>
    </location>
</feature>
<dbReference type="OrthoDB" id="9809796at2"/>
<keyword evidence="9 17" id="KW-0547">Nucleotide-binding</keyword>
<evidence type="ECO:0000256" key="12">
    <source>
        <dbReference type="ARBA" id="ARBA00022984"/>
    </source>
</evidence>
<evidence type="ECO:0000256" key="11">
    <source>
        <dbReference type="ARBA" id="ARBA00022960"/>
    </source>
</evidence>
<evidence type="ECO:0000256" key="15">
    <source>
        <dbReference type="ARBA" id="ARBA00032324"/>
    </source>
</evidence>
<evidence type="ECO:0000259" key="20">
    <source>
        <dbReference type="Pfam" id="PF08245"/>
    </source>
</evidence>
<evidence type="ECO:0000256" key="6">
    <source>
        <dbReference type="ARBA" id="ARBA00015655"/>
    </source>
</evidence>
<evidence type="ECO:0000256" key="5">
    <source>
        <dbReference type="ARBA" id="ARBA00012212"/>
    </source>
</evidence>
<dbReference type="SUPFAM" id="SSF53244">
    <property type="entry name" value="MurD-like peptide ligases, peptide-binding domain"/>
    <property type="match status" value="1"/>
</dbReference>
<dbReference type="Gene3D" id="3.90.190.20">
    <property type="entry name" value="Mur ligase, C-terminal domain"/>
    <property type="match status" value="1"/>
</dbReference>
<dbReference type="EC" id="6.3.2.9" evidence="5 17"/>
<evidence type="ECO:0000256" key="17">
    <source>
        <dbReference type="HAMAP-Rule" id="MF_00639"/>
    </source>
</evidence>
<dbReference type="GO" id="GO:0005524">
    <property type="term" value="F:ATP binding"/>
    <property type="evidence" value="ECO:0007669"/>
    <property type="project" value="UniProtKB-UniRule"/>
</dbReference>
<evidence type="ECO:0000256" key="9">
    <source>
        <dbReference type="ARBA" id="ARBA00022741"/>
    </source>
</evidence>
<evidence type="ECO:0000256" key="3">
    <source>
        <dbReference type="ARBA" id="ARBA00004752"/>
    </source>
</evidence>
<sequence>MNPSPVRWDGRSVVVLGMGKSGIAAAKLLHSLGAKVLVNDRKPRSECPEAEALERMGIRVVLGGHPPTLLDGKVDLLVKNPGIPYRVPPVREAIRRGIPVVTEVEIAAQMIPSPIAGITGSNGKTTTTSLVGHMLRTGGLEARVAGNIGRALSELVGEAKPEEWLVVELSSFQLKGTETFHPRVAALLNIVPAHLDYHGTMEDYIASKMRLFQNQTAADVAVLNRDCPAVRERASRLKARVRWFSRQSEVPCGAFVREGRMVLRTPEGEERNLISVEELPLPGVHNLENALAAAAIASACGCPEEGLIEGLRTFRGVPHRLEYVATVDGVRYVNDSKATNAQAAIRALESFPEPIVWIAGGLDRGDDFAALVPHLARRVKGVVAYGEAGPLLLKRAEEAGVPRRRAAKDVLEAVELARRMAEEGDVVLLSPACASWDLYTSFEERGDIFKGAVHRLVKKA</sequence>
<dbReference type="GO" id="GO:0008764">
    <property type="term" value="F:UDP-N-acetylmuramoylalanine-D-glutamate ligase activity"/>
    <property type="evidence" value="ECO:0007669"/>
    <property type="project" value="UniProtKB-UniRule"/>
</dbReference>
<evidence type="ECO:0000256" key="16">
    <source>
        <dbReference type="ARBA" id="ARBA00047632"/>
    </source>
</evidence>
<keyword evidence="22" id="KW-1185">Reference proteome</keyword>
<evidence type="ECO:0000256" key="10">
    <source>
        <dbReference type="ARBA" id="ARBA00022840"/>
    </source>
</evidence>
<evidence type="ECO:0000259" key="19">
    <source>
        <dbReference type="Pfam" id="PF02875"/>
    </source>
</evidence>
<dbReference type="SUPFAM" id="SSF53623">
    <property type="entry name" value="MurD-like peptide ligases, catalytic domain"/>
    <property type="match status" value="1"/>
</dbReference>
<dbReference type="InterPro" id="IPR005762">
    <property type="entry name" value="MurD"/>
</dbReference>
<dbReference type="UniPathway" id="UPA00219"/>
<feature type="domain" description="Mur ligase central" evidence="20">
    <location>
        <begin position="118"/>
        <end position="297"/>
    </location>
</feature>
<keyword evidence="8 17" id="KW-0436">Ligase</keyword>
<feature type="binding site" evidence="17">
    <location>
        <begin position="120"/>
        <end position="126"/>
    </location>
    <ligand>
        <name>ATP</name>
        <dbReference type="ChEBI" id="CHEBI:30616"/>
    </ligand>
</feature>
<evidence type="ECO:0000256" key="13">
    <source>
        <dbReference type="ARBA" id="ARBA00023316"/>
    </source>
</evidence>
<accession>A0A1I2S2J8</accession>
<comment type="subcellular location">
    <subcellularLocation>
        <location evidence="2 17 18">Cytoplasm</location>
    </subcellularLocation>
</comment>
<dbReference type="SUPFAM" id="SSF51984">
    <property type="entry name" value="MurCD N-terminal domain"/>
    <property type="match status" value="1"/>
</dbReference>
<comment type="pathway">
    <text evidence="3 17 18">Cell wall biogenesis; peptidoglycan biosynthesis.</text>
</comment>
<keyword evidence="7 17" id="KW-0963">Cytoplasm</keyword>
<dbReference type="Gene3D" id="3.40.50.720">
    <property type="entry name" value="NAD(P)-binding Rossmann-like Domain"/>
    <property type="match status" value="1"/>
</dbReference>
<dbReference type="STRING" id="201973.SAMN04488025_13610"/>
<comment type="function">
    <text evidence="1 17 18">Cell wall formation. Catalyzes the addition of glutamate to the nucleotide precursor UDP-N-acetylmuramoyl-L-alanine (UMA).</text>
</comment>
<dbReference type="EMBL" id="FOOK01000036">
    <property type="protein sequence ID" value="SFG45979.1"/>
    <property type="molecule type" value="Genomic_DNA"/>
</dbReference>
<organism evidence="21 22">
    <name type="scientific">Planifilum fulgidum</name>
    <dbReference type="NCBI Taxonomy" id="201973"/>
    <lineage>
        <taxon>Bacteria</taxon>
        <taxon>Bacillati</taxon>
        <taxon>Bacillota</taxon>
        <taxon>Bacilli</taxon>
        <taxon>Bacillales</taxon>
        <taxon>Thermoactinomycetaceae</taxon>
        <taxon>Planifilum</taxon>
    </lineage>
</organism>
<evidence type="ECO:0000256" key="1">
    <source>
        <dbReference type="ARBA" id="ARBA00002734"/>
    </source>
</evidence>
<dbReference type="GO" id="GO:0009252">
    <property type="term" value="P:peptidoglycan biosynthetic process"/>
    <property type="evidence" value="ECO:0007669"/>
    <property type="project" value="UniProtKB-UniRule"/>
</dbReference>
<protein>
    <recommendedName>
        <fullName evidence="6 17">UDP-N-acetylmuramoylalanine--D-glutamate ligase</fullName>
        <ecNumber evidence="5 17">6.3.2.9</ecNumber>
    </recommendedName>
    <alternativeName>
        <fullName evidence="15 17">D-glutamic acid-adding enzyme</fullName>
    </alternativeName>
    <alternativeName>
        <fullName evidence="14 17">UDP-N-acetylmuramoyl-L-alanyl-D-glutamate synthetase</fullName>
    </alternativeName>
</protein>
<name>A0A1I2S2J8_9BACL</name>
<dbReference type="RefSeq" id="WP_092040910.1">
    <property type="nucleotide sequence ID" value="NZ_FOOK01000036.1"/>
</dbReference>
<dbReference type="InterPro" id="IPR013221">
    <property type="entry name" value="Mur_ligase_cen"/>
</dbReference>
<dbReference type="Proteomes" id="UP000198661">
    <property type="component" value="Unassembled WGS sequence"/>
</dbReference>
<dbReference type="InterPro" id="IPR036615">
    <property type="entry name" value="Mur_ligase_C_dom_sf"/>
</dbReference>
<dbReference type="NCBIfam" id="TIGR01087">
    <property type="entry name" value="murD"/>
    <property type="match status" value="1"/>
</dbReference>